<feature type="compositionally biased region" description="Polar residues" evidence="3">
    <location>
        <begin position="526"/>
        <end position="535"/>
    </location>
</feature>
<dbReference type="Pfam" id="PF24681">
    <property type="entry name" value="Kelch_KLHDC2_KLHL20_DRC7"/>
    <property type="match status" value="1"/>
</dbReference>
<protein>
    <recommendedName>
        <fullName evidence="8">Galactose oxidase</fullName>
    </recommendedName>
</protein>
<feature type="region of interest" description="Disordered" evidence="3">
    <location>
        <begin position="418"/>
        <end position="535"/>
    </location>
</feature>
<organism evidence="6 7">
    <name type="scientific">Umbelopsis vinacea</name>
    <dbReference type="NCBI Taxonomy" id="44442"/>
    <lineage>
        <taxon>Eukaryota</taxon>
        <taxon>Fungi</taxon>
        <taxon>Fungi incertae sedis</taxon>
        <taxon>Mucoromycota</taxon>
        <taxon>Mucoromycotina</taxon>
        <taxon>Umbelopsidomycetes</taxon>
        <taxon>Umbelopsidales</taxon>
        <taxon>Umbelopsidaceae</taxon>
        <taxon>Umbelopsis</taxon>
    </lineage>
</organism>
<evidence type="ECO:0000256" key="1">
    <source>
        <dbReference type="ARBA" id="ARBA00022441"/>
    </source>
</evidence>
<keyword evidence="5" id="KW-0732">Signal</keyword>
<keyword evidence="4" id="KW-0472">Membrane</keyword>
<evidence type="ECO:0000256" key="2">
    <source>
        <dbReference type="ARBA" id="ARBA00022737"/>
    </source>
</evidence>
<keyword evidence="4" id="KW-1133">Transmembrane helix</keyword>
<keyword evidence="7" id="KW-1185">Reference proteome</keyword>
<accession>A0A8H7PEJ8</accession>
<evidence type="ECO:0000256" key="4">
    <source>
        <dbReference type="SAM" id="Phobius"/>
    </source>
</evidence>
<dbReference type="SUPFAM" id="SSF117281">
    <property type="entry name" value="Kelch motif"/>
    <property type="match status" value="2"/>
</dbReference>
<keyword evidence="1" id="KW-0880">Kelch repeat</keyword>
<feature type="compositionally biased region" description="Polar residues" evidence="3">
    <location>
        <begin position="504"/>
        <end position="513"/>
    </location>
</feature>
<dbReference type="EMBL" id="JAEPRA010000029">
    <property type="protein sequence ID" value="KAG2171886.1"/>
    <property type="molecule type" value="Genomic_DNA"/>
</dbReference>
<dbReference type="InterPro" id="IPR015915">
    <property type="entry name" value="Kelch-typ_b-propeller"/>
</dbReference>
<reference evidence="6" key="1">
    <citation type="submission" date="2020-12" db="EMBL/GenBank/DDBJ databases">
        <title>Metabolic potential, ecology and presence of endohyphal bacteria is reflected in genomic diversity of Mucoromycotina.</title>
        <authorList>
            <person name="Muszewska A."/>
            <person name="Okrasinska A."/>
            <person name="Steczkiewicz K."/>
            <person name="Drgas O."/>
            <person name="Orlowska M."/>
            <person name="Perlinska-Lenart U."/>
            <person name="Aleksandrzak-Piekarczyk T."/>
            <person name="Szatraj K."/>
            <person name="Zielenkiewicz U."/>
            <person name="Pilsyk S."/>
            <person name="Malc E."/>
            <person name="Mieczkowski P."/>
            <person name="Kruszewska J.S."/>
            <person name="Biernat P."/>
            <person name="Pawlowska J."/>
        </authorList>
    </citation>
    <scope>NUCLEOTIDE SEQUENCE</scope>
    <source>
        <strain evidence="6">WA0000051536</strain>
    </source>
</reference>
<dbReference type="Proteomes" id="UP000612746">
    <property type="component" value="Unassembled WGS sequence"/>
</dbReference>
<evidence type="ECO:0000256" key="5">
    <source>
        <dbReference type="SAM" id="SignalP"/>
    </source>
</evidence>
<feature type="signal peptide" evidence="5">
    <location>
        <begin position="1"/>
        <end position="20"/>
    </location>
</feature>
<evidence type="ECO:0000313" key="6">
    <source>
        <dbReference type="EMBL" id="KAG2171886.1"/>
    </source>
</evidence>
<dbReference type="AlphaFoldDB" id="A0A8H7PEJ8"/>
<name>A0A8H7PEJ8_9FUNG</name>
<feature type="compositionally biased region" description="Pro residues" evidence="3">
    <location>
        <begin position="430"/>
        <end position="441"/>
    </location>
</feature>
<dbReference type="PANTHER" id="PTHR46093:SF18">
    <property type="entry name" value="FIBRONECTIN TYPE-III DOMAIN-CONTAINING PROTEIN"/>
    <property type="match status" value="1"/>
</dbReference>
<feature type="compositionally biased region" description="Polar residues" evidence="3">
    <location>
        <begin position="467"/>
        <end position="490"/>
    </location>
</feature>
<dbReference type="PANTHER" id="PTHR46093">
    <property type="entry name" value="ACYL-COA-BINDING DOMAIN-CONTAINING PROTEIN 5"/>
    <property type="match status" value="1"/>
</dbReference>
<sequence length="535" mass="57841">MKLWFQAVASFSFLFQLTNAASVTSRSAGVCAAVQRKVFCYGGYNIYGNITSDTWSIDASNNFALSQPTWTNVADNNNFVTTATGYGIGVALNDGVSFLINGGLSYPANTTETNQTTILNTATNTWSTINSSLITQTRQHTAVVDANGKIWLWGGLSDYKTGNMNTSYWYAFTTLIPGTWEWGGPTSVNNGPNARVGHTMTITSSGKIVIIGGLTATKLPTLDAQGYNQWTLSSASLSDVPQYDTSNGLWNLVTATGSIPQARTLHSATLDDLSSVYGDLHIYDTISNVWTTLNISNGPSPRAAHNAVQINTTMFVMFGWDFTFVPVADIHALDTVNWRWVSEYSASGYPLLSTNTTTNTTNTTSPDLNNSSNSKPSQTSSGLSTGAIAGIAVGAVVVVIGVGAFLIFYYRRKSKKSPLQMEPSTGNYGQPPPMQQKPLPPQHQYSNQPEEIIFNDGSRSDAKDSYYAQSSTQQQHNSFIGSQGYTASSEQAEDTPPYSPGFRSPNTHDTITISKPDAHDVPHFTLQPSKPNEDD</sequence>
<keyword evidence="2" id="KW-0677">Repeat</keyword>
<comment type="caution">
    <text evidence="6">The sequence shown here is derived from an EMBL/GenBank/DDBJ whole genome shotgun (WGS) entry which is preliminary data.</text>
</comment>
<feature type="chain" id="PRO_5034931313" description="Galactose oxidase" evidence="5">
    <location>
        <begin position="21"/>
        <end position="535"/>
    </location>
</feature>
<proteinExistence type="predicted"/>
<evidence type="ECO:0000256" key="3">
    <source>
        <dbReference type="SAM" id="MobiDB-lite"/>
    </source>
</evidence>
<dbReference type="Gene3D" id="2.120.10.80">
    <property type="entry name" value="Kelch-type beta propeller"/>
    <property type="match status" value="2"/>
</dbReference>
<feature type="transmembrane region" description="Helical" evidence="4">
    <location>
        <begin position="387"/>
        <end position="410"/>
    </location>
</feature>
<gene>
    <name evidence="6" type="ORF">INT44_006115</name>
</gene>
<evidence type="ECO:0008006" key="8">
    <source>
        <dbReference type="Google" id="ProtNLM"/>
    </source>
</evidence>
<keyword evidence="4" id="KW-0812">Transmembrane</keyword>
<evidence type="ECO:0000313" key="7">
    <source>
        <dbReference type="Proteomes" id="UP000612746"/>
    </source>
</evidence>
<dbReference type="OrthoDB" id="10250130at2759"/>
<feature type="region of interest" description="Disordered" evidence="3">
    <location>
        <begin position="352"/>
        <end position="381"/>
    </location>
</feature>